<protein>
    <recommendedName>
        <fullName evidence="2">Lipid/polyisoprenoid-binding YceI-like domain-containing protein</fullName>
    </recommendedName>
</protein>
<dbReference type="PANTHER" id="PTHR34406">
    <property type="entry name" value="PROTEIN YCEI"/>
    <property type="match status" value="1"/>
</dbReference>
<feature type="domain" description="Lipid/polyisoprenoid-binding YceI-like" evidence="2">
    <location>
        <begin position="18"/>
        <end position="174"/>
    </location>
</feature>
<dbReference type="Proteomes" id="UP000196531">
    <property type="component" value="Unassembled WGS sequence"/>
</dbReference>
<reference evidence="4" key="1">
    <citation type="journal article" date="2017" name="Proc. Natl. Acad. Sci. U.S.A.">
        <title>Simulation of Deepwater Horizon oil plume reveals substrate specialization within a complex community of hydrocarbon-degraders.</title>
        <authorList>
            <person name="Hu P."/>
            <person name="Dubinsky E.A."/>
            <person name="Probst A.J."/>
            <person name="Wang J."/>
            <person name="Sieber C.M.K."/>
            <person name="Tom L.M."/>
            <person name="Gardinali P."/>
            <person name="Banfield J.F."/>
            <person name="Atlas R.M."/>
            <person name="Andersen G.L."/>
        </authorList>
    </citation>
    <scope>NUCLEOTIDE SEQUENCE [LARGE SCALE GENOMIC DNA]</scope>
</reference>
<evidence type="ECO:0000313" key="3">
    <source>
        <dbReference type="EMBL" id="OUS00158.1"/>
    </source>
</evidence>
<proteinExistence type="predicted"/>
<dbReference type="Pfam" id="PF04264">
    <property type="entry name" value="YceI"/>
    <property type="match status" value="1"/>
</dbReference>
<dbReference type="SMART" id="SM00867">
    <property type="entry name" value="YceI"/>
    <property type="match status" value="1"/>
</dbReference>
<dbReference type="AlphaFoldDB" id="A0A1Y5FD39"/>
<dbReference type="InterPro" id="IPR007372">
    <property type="entry name" value="Lipid/polyisoprenoid-bd_YceI"/>
</dbReference>
<dbReference type="InterPro" id="IPR036761">
    <property type="entry name" value="TTHA0802/YceI-like_sf"/>
</dbReference>
<keyword evidence="1" id="KW-0732">Signal</keyword>
<sequence length="176" mass="19488">MKKILLMLLIININVANASKVISSKVKFQATGKPAFLKINGEGKLGVTKLKIVGNKLIGSIEVDLNELDSGIELRDNHLKENYLETKKYPKAILYLDHADLLKGSSENTLEAVLELHGVKKTIEFISTIKINEKVLTVESEFSIKLSDFKIAIPSFQGITVSKIVKLNITAKIELD</sequence>
<feature type="signal peptide" evidence="1">
    <location>
        <begin position="1"/>
        <end position="18"/>
    </location>
</feature>
<dbReference type="SUPFAM" id="SSF101874">
    <property type="entry name" value="YceI-like"/>
    <property type="match status" value="1"/>
</dbReference>
<evidence type="ECO:0000259" key="2">
    <source>
        <dbReference type="SMART" id="SM00867"/>
    </source>
</evidence>
<organism evidence="3 4">
    <name type="scientific">Halobacteriovorax marinus</name>
    <dbReference type="NCBI Taxonomy" id="97084"/>
    <lineage>
        <taxon>Bacteria</taxon>
        <taxon>Pseudomonadati</taxon>
        <taxon>Bdellovibrionota</taxon>
        <taxon>Bacteriovoracia</taxon>
        <taxon>Bacteriovoracales</taxon>
        <taxon>Halobacteriovoraceae</taxon>
        <taxon>Halobacteriovorax</taxon>
    </lineage>
</organism>
<dbReference type="EMBL" id="MAAO01000002">
    <property type="protein sequence ID" value="OUS00158.1"/>
    <property type="molecule type" value="Genomic_DNA"/>
</dbReference>
<accession>A0A1Y5FD39</accession>
<dbReference type="Gene3D" id="2.40.128.110">
    <property type="entry name" value="Lipid/polyisoprenoid-binding, YceI-like"/>
    <property type="match status" value="1"/>
</dbReference>
<gene>
    <name evidence="3" type="ORF">A9Q84_02960</name>
</gene>
<evidence type="ECO:0000313" key="4">
    <source>
        <dbReference type="Proteomes" id="UP000196531"/>
    </source>
</evidence>
<name>A0A1Y5FD39_9BACT</name>
<evidence type="ECO:0000256" key="1">
    <source>
        <dbReference type="SAM" id="SignalP"/>
    </source>
</evidence>
<dbReference type="PANTHER" id="PTHR34406:SF1">
    <property type="entry name" value="PROTEIN YCEI"/>
    <property type="match status" value="1"/>
</dbReference>
<feature type="chain" id="PRO_5012757253" description="Lipid/polyisoprenoid-binding YceI-like domain-containing protein" evidence="1">
    <location>
        <begin position="19"/>
        <end position="176"/>
    </location>
</feature>
<comment type="caution">
    <text evidence="3">The sequence shown here is derived from an EMBL/GenBank/DDBJ whole genome shotgun (WGS) entry which is preliminary data.</text>
</comment>